<feature type="transmembrane region" description="Helical" evidence="1">
    <location>
        <begin position="87"/>
        <end position="106"/>
    </location>
</feature>
<keyword evidence="1" id="KW-1133">Transmembrane helix</keyword>
<keyword evidence="1" id="KW-0812">Transmembrane</keyword>
<feature type="transmembrane region" description="Helical" evidence="1">
    <location>
        <begin position="118"/>
        <end position="138"/>
    </location>
</feature>
<dbReference type="Gene3D" id="1.20.1250.20">
    <property type="entry name" value="MFS general substrate transporter like domains"/>
    <property type="match status" value="1"/>
</dbReference>
<dbReference type="InterPro" id="IPR039672">
    <property type="entry name" value="MFS_2"/>
</dbReference>
<gene>
    <name evidence="2" type="ORF">DXZ20_15150</name>
</gene>
<proteinExistence type="predicted"/>
<dbReference type="GO" id="GO:0015293">
    <property type="term" value="F:symporter activity"/>
    <property type="evidence" value="ECO:0007669"/>
    <property type="project" value="InterPro"/>
</dbReference>
<protein>
    <submittedName>
        <fullName evidence="2">MFS transporter</fullName>
    </submittedName>
</protein>
<evidence type="ECO:0000313" key="2">
    <source>
        <dbReference type="EMBL" id="NEZ56991.1"/>
    </source>
</evidence>
<dbReference type="PANTHER" id="PTHR11328:SF24">
    <property type="entry name" value="MAJOR FACILITATOR SUPERFAMILY (MFS) PROFILE DOMAIN-CONTAINING PROTEIN"/>
    <property type="match status" value="1"/>
</dbReference>
<organism evidence="2 3">
    <name type="scientific">Adonisia turfae CCMR0081</name>
    <dbReference type="NCBI Taxonomy" id="2292702"/>
    <lineage>
        <taxon>Bacteria</taxon>
        <taxon>Bacillati</taxon>
        <taxon>Cyanobacteriota</taxon>
        <taxon>Adonisia</taxon>
        <taxon>Adonisia turfae</taxon>
    </lineage>
</organism>
<feature type="transmembrane region" description="Helical" evidence="1">
    <location>
        <begin position="20"/>
        <end position="43"/>
    </location>
</feature>
<dbReference type="EMBL" id="QXHD01000004">
    <property type="protein sequence ID" value="NEZ56991.1"/>
    <property type="molecule type" value="Genomic_DNA"/>
</dbReference>
<dbReference type="PANTHER" id="PTHR11328">
    <property type="entry name" value="MAJOR FACILITATOR SUPERFAMILY DOMAIN-CONTAINING PROTEIN"/>
    <property type="match status" value="1"/>
</dbReference>
<keyword evidence="1" id="KW-0472">Membrane</keyword>
<comment type="caution">
    <text evidence="2">The sequence shown here is derived from an EMBL/GenBank/DDBJ whole genome shotgun (WGS) entry which is preliminary data.</text>
</comment>
<dbReference type="Proteomes" id="UP000481033">
    <property type="component" value="Unassembled WGS sequence"/>
</dbReference>
<feature type="transmembrane region" description="Helical" evidence="1">
    <location>
        <begin position="158"/>
        <end position="177"/>
    </location>
</feature>
<keyword evidence="3" id="KW-1185">Reference proteome</keyword>
<accession>A0A6M0RMW0</accession>
<dbReference type="RefSeq" id="WP_250565765.1">
    <property type="nucleotide sequence ID" value="NZ_QXHD01000004.1"/>
</dbReference>
<dbReference type="GO" id="GO:0005886">
    <property type="term" value="C:plasma membrane"/>
    <property type="evidence" value="ECO:0007669"/>
    <property type="project" value="TreeGrafter"/>
</dbReference>
<reference evidence="2 3" key="1">
    <citation type="journal article" date="2020" name="Microb. Ecol.">
        <title>Ecogenomics of the Marine Benthic Filamentous Cyanobacterium Adonisia.</title>
        <authorList>
            <person name="Walter J.M."/>
            <person name="Coutinho F.H."/>
            <person name="Leomil L."/>
            <person name="Hargreaves P.I."/>
            <person name="Campeao M.E."/>
            <person name="Vieira V.V."/>
            <person name="Silva B.S."/>
            <person name="Fistarol G.O."/>
            <person name="Salomon P.S."/>
            <person name="Sawabe T."/>
            <person name="Mino S."/>
            <person name="Hosokawa M."/>
            <person name="Miyashita H."/>
            <person name="Maruyama F."/>
            <person name="van Verk M.C."/>
            <person name="Dutilh B.E."/>
            <person name="Thompson C.C."/>
            <person name="Thompson F.L."/>
        </authorList>
    </citation>
    <scope>NUCLEOTIDE SEQUENCE [LARGE SCALE GENOMIC DNA]</scope>
    <source>
        <strain evidence="2 3">CCMR0081</strain>
    </source>
</reference>
<dbReference type="GO" id="GO:0008643">
    <property type="term" value="P:carbohydrate transport"/>
    <property type="evidence" value="ECO:0007669"/>
    <property type="project" value="InterPro"/>
</dbReference>
<feature type="non-terminal residue" evidence="2">
    <location>
        <position position="179"/>
    </location>
</feature>
<sequence length="179" mass="19711">METSGKPSHPPKLTWSTKLAYGAGDMGAGLTSNLLAFSFLIFLTNVAGLDPLKAGTVLLIGKIWDAVNDPVVGILSDRTRTRWGRRYPWIVLTGIPFGATFFLNWIVPGSTNQNGLFWYYVFVSVVFQIFFTTTNLPYSTLTAEMTQDYDERTELTSFRLSFSLAGAVLILALGLVVGQ</sequence>
<dbReference type="SUPFAM" id="SSF103473">
    <property type="entry name" value="MFS general substrate transporter"/>
    <property type="match status" value="1"/>
</dbReference>
<name>A0A6M0RMW0_9CYAN</name>
<dbReference type="InterPro" id="IPR036259">
    <property type="entry name" value="MFS_trans_sf"/>
</dbReference>
<evidence type="ECO:0000313" key="3">
    <source>
        <dbReference type="Proteomes" id="UP000481033"/>
    </source>
</evidence>
<dbReference type="AlphaFoldDB" id="A0A6M0RMW0"/>
<evidence type="ECO:0000256" key="1">
    <source>
        <dbReference type="SAM" id="Phobius"/>
    </source>
</evidence>
<dbReference type="Pfam" id="PF13347">
    <property type="entry name" value="MFS_2"/>
    <property type="match status" value="1"/>
</dbReference>